<dbReference type="EMBL" id="VDEP01000073">
    <property type="protein sequence ID" value="KAA1133134.1"/>
    <property type="molecule type" value="Genomic_DNA"/>
</dbReference>
<name>A0A5B0N4L4_PUCGR</name>
<evidence type="ECO:0000313" key="6">
    <source>
        <dbReference type="Proteomes" id="UP000324748"/>
    </source>
</evidence>
<dbReference type="EMBL" id="VSWC01000001">
    <property type="protein sequence ID" value="KAA1119119.1"/>
    <property type="molecule type" value="Genomic_DNA"/>
</dbReference>
<evidence type="ECO:0000256" key="1">
    <source>
        <dbReference type="SAM" id="SignalP"/>
    </source>
</evidence>
<dbReference type="Proteomes" id="UP000324748">
    <property type="component" value="Unassembled WGS sequence"/>
</dbReference>
<protein>
    <submittedName>
        <fullName evidence="2">Uncharacterized protein</fullName>
    </submittedName>
</protein>
<comment type="caution">
    <text evidence="2">The sequence shown here is derived from an EMBL/GenBank/DDBJ whole genome shotgun (WGS) entry which is preliminary data.</text>
</comment>
<proteinExistence type="predicted"/>
<keyword evidence="1" id="KW-0732">Signal</keyword>
<evidence type="ECO:0000313" key="3">
    <source>
        <dbReference type="EMBL" id="KAA1119119.1"/>
    </source>
</evidence>
<dbReference type="AlphaFoldDB" id="A0A5B0N4L4"/>
<sequence length="82" mass="8227">MMMPSNPRILLVLAAFLIGAIQPSSQASVSTSSSTSSASNSVTVNGKPVVADCVMTVNGVTAPCAHPELLANVPSTIVTTSP</sequence>
<dbReference type="OrthoDB" id="2511130at2759"/>
<keyword evidence="6" id="KW-1185">Reference proteome</keyword>
<evidence type="ECO:0000313" key="7">
    <source>
        <dbReference type="Proteomes" id="UP000325313"/>
    </source>
</evidence>
<feature type="signal peptide" evidence="1">
    <location>
        <begin position="1"/>
        <end position="27"/>
    </location>
</feature>
<organism evidence="2 6">
    <name type="scientific">Puccinia graminis f. sp. tritici</name>
    <dbReference type="NCBI Taxonomy" id="56615"/>
    <lineage>
        <taxon>Eukaryota</taxon>
        <taxon>Fungi</taxon>
        <taxon>Dikarya</taxon>
        <taxon>Basidiomycota</taxon>
        <taxon>Pucciniomycotina</taxon>
        <taxon>Pucciniomycetes</taxon>
        <taxon>Pucciniales</taxon>
        <taxon>Pucciniaceae</taxon>
        <taxon>Puccinia</taxon>
    </lineage>
</organism>
<evidence type="ECO:0000313" key="4">
    <source>
        <dbReference type="EMBL" id="KAA1123328.1"/>
    </source>
</evidence>
<feature type="chain" id="PRO_5036137369" evidence="1">
    <location>
        <begin position="28"/>
        <end position="82"/>
    </location>
</feature>
<reference evidence="6 7" key="1">
    <citation type="submission" date="2019-05" db="EMBL/GenBank/DDBJ databases">
        <title>Emergence of the Ug99 lineage of the wheat stem rust pathogen through somatic hybridization.</title>
        <authorList>
            <person name="Li F."/>
            <person name="Upadhyaya N.M."/>
            <person name="Sperschneider J."/>
            <person name="Matny O."/>
            <person name="Nguyen-Phuc H."/>
            <person name="Mago R."/>
            <person name="Raley C."/>
            <person name="Miller M.E."/>
            <person name="Silverstein K.A.T."/>
            <person name="Henningsen E."/>
            <person name="Hirsch C.D."/>
            <person name="Visser B."/>
            <person name="Pretorius Z.A."/>
            <person name="Steffenson B.J."/>
            <person name="Schwessinger B."/>
            <person name="Dodds P.N."/>
            <person name="Figueroa M."/>
        </authorList>
    </citation>
    <scope>NUCLEOTIDE SEQUENCE [LARGE SCALE GENOMIC DNA]</scope>
    <source>
        <strain evidence="2">21-0</strain>
        <strain evidence="4 7">Ug99</strain>
    </source>
</reference>
<evidence type="ECO:0000313" key="2">
    <source>
        <dbReference type="EMBL" id="KAA1083702.1"/>
    </source>
</evidence>
<evidence type="ECO:0000313" key="5">
    <source>
        <dbReference type="EMBL" id="KAA1133134.1"/>
    </source>
</evidence>
<dbReference type="EMBL" id="VSWC01000118">
    <property type="protein sequence ID" value="KAA1083702.1"/>
    <property type="molecule type" value="Genomic_DNA"/>
</dbReference>
<dbReference type="Proteomes" id="UP000325313">
    <property type="component" value="Unassembled WGS sequence"/>
</dbReference>
<accession>A0A5B0N4L4</accession>
<dbReference type="EMBL" id="VDEP01000209">
    <property type="protein sequence ID" value="KAA1123328.1"/>
    <property type="molecule type" value="Genomic_DNA"/>
</dbReference>
<gene>
    <name evidence="2" type="ORF">PGT21_004414</name>
    <name evidence="3" type="ORF">PGT21_015648</name>
    <name evidence="4" type="ORF">PGTUg99_007680</name>
    <name evidence="5" type="ORF">PGTUg99_019304</name>
</gene>